<evidence type="ECO:0000259" key="6">
    <source>
        <dbReference type="PROSITE" id="PS50086"/>
    </source>
</evidence>
<dbReference type="PROSITE" id="PS50086">
    <property type="entry name" value="TBC_RABGAP"/>
    <property type="match status" value="1"/>
</dbReference>
<evidence type="ECO:0000256" key="1">
    <source>
        <dbReference type="ARBA" id="ARBA00005521"/>
    </source>
</evidence>
<proteinExistence type="inferred from homology"/>
<dbReference type="Gene3D" id="1.10.472.80">
    <property type="entry name" value="Ypt/Rab-GAP domain of gyp1p, domain 3"/>
    <property type="match status" value="1"/>
</dbReference>
<dbReference type="EMBL" id="OZ022411">
    <property type="protein sequence ID" value="CAK9441471.1"/>
    <property type="molecule type" value="Genomic_DNA"/>
</dbReference>
<keyword evidence="8" id="KW-1185">Reference proteome</keyword>
<dbReference type="InterPro" id="IPR045913">
    <property type="entry name" value="TBC20/Gyp8-like"/>
</dbReference>
<name>A0ABP0ZWD6_9ASCO</name>
<organism evidence="7 8">
    <name type="scientific">Lodderomyces beijingensis</name>
    <dbReference type="NCBI Taxonomy" id="1775926"/>
    <lineage>
        <taxon>Eukaryota</taxon>
        <taxon>Fungi</taxon>
        <taxon>Dikarya</taxon>
        <taxon>Ascomycota</taxon>
        <taxon>Saccharomycotina</taxon>
        <taxon>Pichiomycetes</taxon>
        <taxon>Debaryomycetaceae</taxon>
        <taxon>Candida/Lodderomyces clade</taxon>
        <taxon>Lodderomyces</taxon>
    </lineage>
</organism>
<keyword evidence="5" id="KW-0812">Transmembrane</keyword>
<dbReference type="Pfam" id="PF00566">
    <property type="entry name" value="RabGAP-TBC"/>
    <property type="match status" value="1"/>
</dbReference>
<dbReference type="PANTHER" id="PTHR20913:SF7">
    <property type="entry name" value="RE60063P"/>
    <property type="match status" value="1"/>
</dbReference>
<dbReference type="SUPFAM" id="SSF47923">
    <property type="entry name" value="Ypt/Rab-GAP domain of gyp1p"/>
    <property type="match status" value="1"/>
</dbReference>
<evidence type="ECO:0000313" key="7">
    <source>
        <dbReference type="EMBL" id="CAK9441471.1"/>
    </source>
</evidence>
<keyword evidence="5" id="KW-1133">Transmembrane helix</keyword>
<keyword evidence="3" id="KW-0343">GTPase activation</keyword>
<protein>
    <recommendedName>
        <fullName evidence="2">Oxidant-induced cell-cycle arrest protein 5</fullName>
    </recommendedName>
</protein>
<dbReference type="InterPro" id="IPR035969">
    <property type="entry name" value="Rab-GAP_TBC_sf"/>
</dbReference>
<dbReference type="InterPro" id="IPR000195">
    <property type="entry name" value="Rab-GAP-TBC_dom"/>
</dbReference>
<gene>
    <name evidence="7" type="ORF">LODBEIA_P53390</name>
</gene>
<evidence type="ECO:0000313" key="8">
    <source>
        <dbReference type="Proteomes" id="UP001497383"/>
    </source>
</evidence>
<evidence type="ECO:0000256" key="4">
    <source>
        <dbReference type="SAM" id="MobiDB-lite"/>
    </source>
</evidence>
<reference evidence="7 8" key="1">
    <citation type="submission" date="2024-03" db="EMBL/GenBank/DDBJ databases">
        <authorList>
            <person name="Brejova B."/>
        </authorList>
    </citation>
    <scope>NUCLEOTIDE SEQUENCE [LARGE SCALE GENOMIC DNA]</scope>
    <source>
        <strain evidence="7 8">CBS 14171</strain>
    </source>
</reference>
<feature type="transmembrane region" description="Helical" evidence="5">
    <location>
        <begin position="645"/>
        <end position="664"/>
    </location>
</feature>
<feature type="domain" description="Rab-GAP TBC" evidence="6">
    <location>
        <begin position="108"/>
        <end position="409"/>
    </location>
</feature>
<feature type="compositionally biased region" description="Polar residues" evidence="4">
    <location>
        <begin position="1"/>
        <end position="10"/>
    </location>
</feature>
<dbReference type="RefSeq" id="XP_066832277.1">
    <property type="nucleotide sequence ID" value="XM_066975660.1"/>
</dbReference>
<accession>A0ABP0ZWD6</accession>
<dbReference type="Gene3D" id="1.10.8.1310">
    <property type="match status" value="2"/>
</dbReference>
<dbReference type="Proteomes" id="UP001497383">
    <property type="component" value="Chromosome 7"/>
</dbReference>
<evidence type="ECO:0000256" key="5">
    <source>
        <dbReference type="SAM" id="Phobius"/>
    </source>
</evidence>
<feature type="region of interest" description="Disordered" evidence="4">
    <location>
        <begin position="1"/>
        <end position="23"/>
    </location>
</feature>
<comment type="similarity">
    <text evidence="1">Belongs to the OCA5 family.</text>
</comment>
<evidence type="ECO:0000256" key="2">
    <source>
        <dbReference type="ARBA" id="ARBA00019144"/>
    </source>
</evidence>
<dbReference type="SMART" id="SM00164">
    <property type="entry name" value="TBC"/>
    <property type="match status" value="1"/>
</dbReference>
<keyword evidence="5" id="KW-0472">Membrane</keyword>
<evidence type="ECO:0000256" key="3">
    <source>
        <dbReference type="ARBA" id="ARBA00022468"/>
    </source>
</evidence>
<dbReference type="GeneID" id="92210535"/>
<sequence length="727" mass="80927">MGSETLTEQRPPNRPVELARSKSSTLSYSALIEYSENWMDDSFQLEKSQVLLDEPELIVEDDDGDIQPRHNTQDDKREPVNIANLELADSQYTCDELLMNITSPTREVVTNEKRRILWPKLLLAGHAADKLEKPGSLLSTPSVASHANFSPDSFLENLDCVDLPPHKDEDQVKLDIQRSFTMLSHIQSISASTNASPSASVNVSASAGASFNGGAGVSASASASASASVTSSCALSSTEMLEKGCSSFTTIISPSDIKFLKKILSNLIIKVLRRYPSLNYYQGYHDIASIVLLVCYDSKHAELTEEDIDQDLAFSILEKLTVFHLRDFMISEISLSVNHLRLIPAILENADRQLFELIKQTSNSFLMSSGKRYDYIFLQGLSSILTLFSHDLSNLSHILTAWDFILSYGSVFSNVYIYSAALLVFKSQIWEKLSLSSQAEEADFENVDPDAVHAAISPAALFDGINDKQWNLVLIKAKALIEQQQPWAKKMENSKWTWDKWFVEHNPHSVLLTTSAIDAPKNESFFAKYSNLLDPDNHALSELVQAQDDEVTKQTLDEIQEQQAFFAEEDELNGSMDSSEYEYHSDTETSNINSLSSSLTLNTSSSLYKITSAGAIFKNLFSRNHDDEEKKLVIRNKNWFMSRNFYKFSIAVGVIGFVIHFLLIKNGSGQFFYRQMLASSAVTEIKNVIGDVGVILGNLISTPQTHSPNVLQVGTGTLRNTLYGIGS</sequence>
<dbReference type="PANTHER" id="PTHR20913">
    <property type="entry name" value="TBC1 DOMAIN FAMILY MEMBER 20/GTPASE"/>
    <property type="match status" value="1"/>
</dbReference>